<dbReference type="EMBL" id="CP054956">
    <property type="protein sequence ID" value="QOK65986.1"/>
    <property type="molecule type" value="Genomic_DNA"/>
</dbReference>
<evidence type="ECO:0000313" key="3">
    <source>
        <dbReference type="EMBL" id="QOK65986.1"/>
    </source>
</evidence>
<dbReference type="NCBIfam" id="NF001159">
    <property type="entry name" value="PRK00150.1-3"/>
    <property type="match status" value="1"/>
</dbReference>
<sequence>MQPDWHFKFFCLKHNLAILVSYQSAYAPGDMDGSICYRRNENYDACQRDKMTVRLIVKYPDPRLRAAAEPVTTFDEGLRKLADDLLDTMRAAPGIGITAPHIGISKRVVVLELDRAAGPKIYINPEIVWACEEKIRHQEGSVSMPGVVDEVERHARIRLRYQDLDGNEQTEESDGLLAVCHQHEIDQLDGIFWVQRLSRLRRERLIKRYEKLQR</sequence>
<organism evidence="3 4">
    <name type="scientific">Brucella suis bv. 4</name>
    <dbReference type="NCBI Taxonomy" id="1567501"/>
    <lineage>
        <taxon>Bacteria</taxon>
        <taxon>Pseudomonadati</taxon>
        <taxon>Pseudomonadota</taxon>
        <taxon>Alphaproteobacteria</taxon>
        <taxon>Hyphomicrobiales</taxon>
        <taxon>Brucellaceae</taxon>
        <taxon>Brucella/Ochrobactrum group</taxon>
        <taxon>Brucella</taxon>
    </lineage>
</organism>
<dbReference type="Pfam" id="PF01327">
    <property type="entry name" value="Pep_deformylase"/>
    <property type="match status" value="1"/>
</dbReference>
<accession>A0A7L9MHD1</accession>
<evidence type="ECO:0000256" key="2">
    <source>
        <dbReference type="HAMAP-Rule" id="MF_00163"/>
    </source>
</evidence>
<dbReference type="HAMAP" id="MF_00163">
    <property type="entry name" value="Pep_deformylase"/>
    <property type="match status" value="1"/>
</dbReference>
<dbReference type="Gene3D" id="3.90.45.10">
    <property type="entry name" value="Peptide deformylase"/>
    <property type="match status" value="1"/>
</dbReference>
<evidence type="ECO:0000256" key="1">
    <source>
        <dbReference type="ARBA" id="ARBA00010759"/>
    </source>
</evidence>
<dbReference type="NCBIfam" id="TIGR00079">
    <property type="entry name" value="pept_deformyl"/>
    <property type="match status" value="1"/>
</dbReference>
<dbReference type="PANTHER" id="PTHR10458">
    <property type="entry name" value="PEPTIDE DEFORMYLASE"/>
    <property type="match status" value="1"/>
</dbReference>
<dbReference type="NCBIfam" id="NF009484">
    <property type="entry name" value="PRK12846.1-5"/>
    <property type="match status" value="1"/>
</dbReference>
<comment type="caution">
    <text evidence="2">Lacks conserved residue(s) required for the propagation of feature annotation.</text>
</comment>
<name>A0A7L9MHD1_BRUSS</name>
<gene>
    <name evidence="3" type="ORF">HUZ30_15090</name>
</gene>
<dbReference type="PANTHER" id="PTHR10458:SF22">
    <property type="entry name" value="PEPTIDE DEFORMYLASE"/>
    <property type="match status" value="1"/>
</dbReference>
<reference evidence="3 4" key="1">
    <citation type="submission" date="2020-06" db="EMBL/GenBank/DDBJ databases">
        <title>New insights into brucella suis CRO type strains.</title>
        <authorList>
            <person name="Duvnjak S."/>
            <person name="Pavlinec Z."/>
            <person name="Vaser R."/>
            <person name="Sikic M."/>
            <person name="Kizanovic K."/>
            <person name="Spicic S."/>
        </authorList>
    </citation>
    <scope>NUCLEOTIDE SEQUENCE [LARGE SCALE GENOMIC DNA]</scope>
    <source>
        <strain evidence="3 4">CVI_72</strain>
    </source>
</reference>
<dbReference type="Proteomes" id="UP000593625">
    <property type="component" value="Chromosome II"/>
</dbReference>
<comment type="similarity">
    <text evidence="1 2">Belongs to the polypeptide deformylase family.</text>
</comment>
<dbReference type="AlphaFoldDB" id="A0A7L9MHD1"/>
<dbReference type="PRINTS" id="PR01576">
    <property type="entry name" value="PDEFORMYLASE"/>
</dbReference>
<dbReference type="InterPro" id="IPR036821">
    <property type="entry name" value="Peptide_deformylase_sf"/>
</dbReference>
<dbReference type="InterPro" id="IPR023635">
    <property type="entry name" value="Peptide_deformylase"/>
</dbReference>
<evidence type="ECO:0000313" key="4">
    <source>
        <dbReference type="Proteomes" id="UP000593625"/>
    </source>
</evidence>
<dbReference type="GO" id="GO:0042586">
    <property type="term" value="F:peptide deformylase activity"/>
    <property type="evidence" value="ECO:0007669"/>
    <property type="project" value="InterPro"/>
</dbReference>
<keyword evidence="3" id="KW-0378">Hydrolase</keyword>
<dbReference type="SUPFAM" id="SSF56420">
    <property type="entry name" value="Peptide deformylase"/>
    <property type="match status" value="1"/>
</dbReference>
<feature type="active site" evidence="2">
    <location>
        <position position="184"/>
    </location>
</feature>
<protein>
    <recommendedName>
        <fullName evidence="2">Peptide deformylase-like</fullName>
    </recommendedName>
    <alternativeName>
        <fullName evidence="2">Polypeptide deformylase-like</fullName>
    </alternativeName>
</protein>
<proteinExistence type="inferred from homology"/>
<dbReference type="CDD" id="cd00487">
    <property type="entry name" value="Pep_deformylase"/>
    <property type="match status" value="1"/>
</dbReference>